<feature type="non-terminal residue" evidence="1">
    <location>
        <position position="123"/>
    </location>
</feature>
<sequence>VIVYSLPEDGKPPNFHQFQGGFTWPYFIINDNILLTLKLSTRHSTDQPLNPHVQLHQQPLGTWVGVHWDYVVQLLDGASIFLKAQMVCNCIDLDKHIQRVTESNTLHLWYNLPGEYWYIHERL</sequence>
<keyword evidence="2" id="KW-1185">Reference proteome</keyword>
<proteinExistence type="predicted"/>
<evidence type="ECO:0000313" key="1">
    <source>
        <dbReference type="EMBL" id="KIK05398.1"/>
    </source>
</evidence>
<reference evidence="1 2" key="1">
    <citation type="submission" date="2014-04" db="EMBL/GenBank/DDBJ databases">
        <authorList>
            <consortium name="DOE Joint Genome Institute"/>
            <person name="Kuo A."/>
            <person name="Kohler A."/>
            <person name="Nagy L.G."/>
            <person name="Floudas D."/>
            <person name="Copeland A."/>
            <person name="Barry K.W."/>
            <person name="Cichocki N."/>
            <person name="Veneault-Fourrey C."/>
            <person name="LaButti K."/>
            <person name="Lindquist E.A."/>
            <person name="Lipzen A."/>
            <person name="Lundell T."/>
            <person name="Morin E."/>
            <person name="Murat C."/>
            <person name="Sun H."/>
            <person name="Tunlid A."/>
            <person name="Henrissat B."/>
            <person name="Grigoriev I.V."/>
            <person name="Hibbett D.S."/>
            <person name="Martin F."/>
            <person name="Nordberg H.P."/>
            <person name="Cantor M.N."/>
            <person name="Hua S.X."/>
        </authorList>
    </citation>
    <scope>NUCLEOTIDE SEQUENCE [LARGE SCALE GENOMIC DNA]</scope>
    <source>
        <strain evidence="1 2">LaAM-08-1</strain>
    </source>
</reference>
<protein>
    <submittedName>
        <fullName evidence="1">Uncharacterized protein</fullName>
    </submittedName>
</protein>
<dbReference type="HOGENOM" id="CLU_2020698_0_0_1"/>
<dbReference type="OrthoDB" id="3050590at2759"/>
<organism evidence="1 2">
    <name type="scientific">Laccaria amethystina LaAM-08-1</name>
    <dbReference type="NCBI Taxonomy" id="1095629"/>
    <lineage>
        <taxon>Eukaryota</taxon>
        <taxon>Fungi</taxon>
        <taxon>Dikarya</taxon>
        <taxon>Basidiomycota</taxon>
        <taxon>Agaricomycotina</taxon>
        <taxon>Agaricomycetes</taxon>
        <taxon>Agaricomycetidae</taxon>
        <taxon>Agaricales</taxon>
        <taxon>Agaricineae</taxon>
        <taxon>Hydnangiaceae</taxon>
        <taxon>Laccaria</taxon>
    </lineage>
</organism>
<name>A0A0C9YBB9_9AGAR</name>
<reference evidence="2" key="2">
    <citation type="submission" date="2015-01" db="EMBL/GenBank/DDBJ databases">
        <title>Evolutionary Origins and Diversification of the Mycorrhizal Mutualists.</title>
        <authorList>
            <consortium name="DOE Joint Genome Institute"/>
            <consortium name="Mycorrhizal Genomics Consortium"/>
            <person name="Kohler A."/>
            <person name="Kuo A."/>
            <person name="Nagy L.G."/>
            <person name="Floudas D."/>
            <person name="Copeland A."/>
            <person name="Barry K.W."/>
            <person name="Cichocki N."/>
            <person name="Veneault-Fourrey C."/>
            <person name="LaButti K."/>
            <person name="Lindquist E.A."/>
            <person name="Lipzen A."/>
            <person name="Lundell T."/>
            <person name="Morin E."/>
            <person name="Murat C."/>
            <person name="Riley R."/>
            <person name="Ohm R."/>
            <person name="Sun H."/>
            <person name="Tunlid A."/>
            <person name="Henrissat B."/>
            <person name="Grigoriev I.V."/>
            <person name="Hibbett D.S."/>
            <person name="Martin F."/>
        </authorList>
    </citation>
    <scope>NUCLEOTIDE SEQUENCE [LARGE SCALE GENOMIC DNA]</scope>
    <source>
        <strain evidence="2">LaAM-08-1</strain>
    </source>
</reference>
<evidence type="ECO:0000313" key="2">
    <source>
        <dbReference type="Proteomes" id="UP000054477"/>
    </source>
</evidence>
<dbReference type="AlphaFoldDB" id="A0A0C9YBB9"/>
<accession>A0A0C9YBB9</accession>
<gene>
    <name evidence="1" type="ORF">K443DRAFT_32163</name>
</gene>
<dbReference type="Proteomes" id="UP000054477">
    <property type="component" value="Unassembled WGS sequence"/>
</dbReference>
<dbReference type="EMBL" id="KN838560">
    <property type="protein sequence ID" value="KIK05398.1"/>
    <property type="molecule type" value="Genomic_DNA"/>
</dbReference>
<feature type="non-terminal residue" evidence="1">
    <location>
        <position position="1"/>
    </location>
</feature>